<comment type="caution">
    <text evidence="1">The sequence shown here is derived from an EMBL/GenBank/DDBJ whole genome shotgun (WGS) entry which is preliminary data.</text>
</comment>
<dbReference type="RefSeq" id="WP_192749612.1">
    <property type="nucleotide sequence ID" value="NZ_BAABJL010000133.1"/>
</dbReference>
<dbReference type="Gene3D" id="3.40.50.300">
    <property type="entry name" value="P-loop containing nucleotide triphosphate hydrolases"/>
    <property type="match status" value="1"/>
</dbReference>
<protein>
    <submittedName>
        <fullName evidence="1">Kinase</fullName>
    </submittedName>
</protein>
<keyword evidence="2" id="KW-1185">Reference proteome</keyword>
<proteinExistence type="predicted"/>
<organism evidence="1 2">
    <name type="scientific">Actinopolymorpha pittospori</name>
    <dbReference type="NCBI Taxonomy" id="648752"/>
    <lineage>
        <taxon>Bacteria</taxon>
        <taxon>Bacillati</taxon>
        <taxon>Actinomycetota</taxon>
        <taxon>Actinomycetes</taxon>
        <taxon>Propionibacteriales</taxon>
        <taxon>Actinopolymorphaceae</taxon>
        <taxon>Actinopolymorpha</taxon>
    </lineage>
</organism>
<evidence type="ECO:0000313" key="1">
    <source>
        <dbReference type="EMBL" id="MBE1605242.1"/>
    </source>
</evidence>
<gene>
    <name evidence="1" type="ORF">HEB94_002090</name>
</gene>
<dbReference type="AlphaFoldDB" id="A0A927MS29"/>
<accession>A0A927MS29</accession>
<dbReference type="GO" id="GO:0016301">
    <property type="term" value="F:kinase activity"/>
    <property type="evidence" value="ECO:0007669"/>
    <property type="project" value="UniProtKB-KW"/>
</dbReference>
<dbReference type="InterPro" id="IPR027417">
    <property type="entry name" value="P-loop_NTPase"/>
</dbReference>
<sequence length="158" mass="17901">MATAHLIHGYIGAGKTTFASRLELSEFAVRFTSDDWLAMVWYGTEAAAQPDVPTVHARVEAVMLPVWTRCLTLGVDVVLDLGFWSRASRDAARATVARCGATSRLYDVRCDVEIAWRRVERRNHEHGPTLRMTRDTFDVLRARFEPLESDENHILVET</sequence>
<dbReference type="EMBL" id="JADBEM010000001">
    <property type="protein sequence ID" value="MBE1605242.1"/>
    <property type="molecule type" value="Genomic_DNA"/>
</dbReference>
<keyword evidence="1" id="KW-0808">Transferase</keyword>
<evidence type="ECO:0000313" key="2">
    <source>
        <dbReference type="Proteomes" id="UP000638648"/>
    </source>
</evidence>
<dbReference type="SUPFAM" id="SSF52540">
    <property type="entry name" value="P-loop containing nucleoside triphosphate hydrolases"/>
    <property type="match status" value="1"/>
</dbReference>
<name>A0A927MS29_9ACTN</name>
<keyword evidence="1" id="KW-0418">Kinase</keyword>
<dbReference type="Pfam" id="PF13671">
    <property type="entry name" value="AAA_33"/>
    <property type="match status" value="1"/>
</dbReference>
<dbReference type="Proteomes" id="UP000638648">
    <property type="component" value="Unassembled WGS sequence"/>
</dbReference>
<reference evidence="1" key="1">
    <citation type="submission" date="2020-10" db="EMBL/GenBank/DDBJ databases">
        <title>Sequencing the genomes of 1000 actinobacteria strains.</title>
        <authorList>
            <person name="Klenk H.-P."/>
        </authorList>
    </citation>
    <scope>NUCLEOTIDE SEQUENCE</scope>
    <source>
        <strain evidence="1">DSM 45354</strain>
    </source>
</reference>